<dbReference type="InterPro" id="IPR004358">
    <property type="entry name" value="Sig_transdc_His_kin-like_C"/>
</dbReference>
<comment type="subcellular location">
    <subcellularLocation>
        <location evidence="2">Membrane</location>
    </subcellularLocation>
</comment>
<feature type="domain" description="HAMP" evidence="10">
    <location>
        <begin position="308"/>
        <end position="360"/>
    </location>
</feature>
<dbReference type="Proteomes" id="UP000010367">
    <property type="component" value="Chromosome"/>
</dbReference>
<keyword evidence="4" id="KW-0597">Phosphoprotein</keyword>
<gene>
    <name evidence="11" type="ORF">Oscil6304_1867</name>
</gene>
<keyword evidence="6 11" id="KW-0418">Kinase</keyword>
<sequence length="671" mass="75408">MKSLAFLNLSLAYSKLPLAFKLFFPVSSLFLLFLGVWTGVTYLFFQDFFEKSLQEETEAFTSILLNNLDQRQALLESKATWLADNNNLSEALESNNRANLLKEVIPYQFEFNLDWIKILTSDQIIVDLKKPILADFEGKNEVLYRQARTGVKFSSVIAVEGDSPALLITVISVKTQEKVIGNLIIGSALTETILHQIRGDTPIHLLIVKNKEIKASTLDISESLEQSGNAKDWQPPPLNSPPVYTELAGQRYIARTVQIGSIDDSVRVVMLNSTAPLQQAKQEFFRSLQILVGVGGAIDLFLCFGLSRQLNRRILILTQATQQFAKGNFTTTIPVDSGDEIGILGQSFNAMAKEISQRDQQIQSQVYELNITLQQLQQLQQTQAYLVHTEKMSSLGQMIAGIAHEINNPLNFISANLIYIEEYSNNLIKLVEVYQRDCPEASDNVNDTLEEIELDYLKQDLPEIIDSMKIGSDRIKKIVLSLRNFSRLDESTLKYVDIYEGIDSTLLIVQNRLKANSHRPEIAIVKVYQQLPQIECYAGQLNQVFMSLVSNAIEALDEVNSQRTLEENQKQPPEIKISTQLLNDGWIRIGIADNGPGIPEDRRSRIFDPFFTTKEVGKGTGMGLAISYQIIVEKHKGKIFCHSPSPEGIELAIELPIHHPVHSSSKQKISP</sequence>
<dbReference type="eggNOG" id="COG4191">
    <property type="taxonomic scope" value="Bacteria"/>
</dbReference>
<keyword evidence="8" id="KW-0812">Transmembrane</keyword>
<dbReference type="CDD" id="cd00082">
    <property type="entry name" value="HisKA"/>
    <property type="match status" value="1"/>
</dbReference>
<evidence type="ECO:0000256" key="2">
    <source>
        <dbReference type="ARBA" id="ARBA00004370"/>
    </source>
</evidence>
<dbReference type="PRINTS" id="PR00344">
    <property type="entry name" value="BCTRLSENSOR"/>
</dbReference>
<dbReference type="STRING" id="56110.Oscil6304_1867"/>
<evidence type="ECO:0000256" key="7">
    <source>
        <dbReference type="ARBA" id="ARBA00023012"/>
    </source>
</evidence>
<keyword evidence="8" id="KW-0472">Membrane</keyword>
<dbReference type="Pfam" id="PF00512">
    <property type="entry name" value="HisKA"/>
    <property type="match status" value="1"/>
</dbReference>
<dbReference type="InParanoid" id="K9TG60"/>
<evidence type="ECO:0000256" key="6">
    <source>
        <dbReference type="ARBA" id="ARBA00022777"/>
    </source>
</evidence>
<evidence type="ECO:0000313" key="11">
    <source>
        <dbReference type="EMBL" id="AFY81540.1"/>
    </source>
</evidence>
<dbReference type="SMART" id="SM00388">
    <property type="entry name" value="HisKA"/>
    <property type="match status" value="1"/>
</dbReference>
<reference evidence="11 12" key="1">
    <citation type="submission" date="2012-06" db="EMBL/GenBank/DDBJ databases">
        <title>Finished chromosome of genome of Oscillatoria acuminata PCC 6304.</title>
        <authorList>
            <consortium name="US DOE Joint Genome Institute"/>
            <person name="Gugger M."/>
            <person name="Coursin T."/>
            <person name="Rippka R."/>
            <person name="Tandeau De Marsac N."/>
            <person name="Huntemann M."/>
            <person name="Wei C.-L."/>
            <person name="Han J."/>
            <person name="Detter J.C."/>
            <person name="Han C."/>
            <person name="Tapia R."/>
            <person name="Davenport K."/>
            <person name="Daligault H."/>
            <person name="Erkkila T."/>
            <person name="Gu W."/>
            <person name="Munk A.C.C."/>
            <person name="Teshima H."/>
            <person name="Xu Y."/>
            <person name="Chain P."/>
            <person name="Chen A."/>
            <person name="Krypides N."/>
            <person name="Mavromatis K."/>
            <person name="Markowitz V."/>
            <person name="Szeto E."/>
            <person name="Ivanova N."/>
            <person name="Mikhailova N."/>
            <person name="Ovchinnikova G."/>
            <person name="Pagani I."/>
            <person name="Pati A."/>
            <person name="Goodwin L."/>
            <person name="Peters L."/>
            <person name="Pitluck S."/>
            <person name="Woyke T."/>
            <person name="Kerfeld C."/>
        </authorList>
    </citation>
    <scope>NUCLEOTIDE SEQUENCE [LARGE SCALE GENOMIC DNA]</scope>
    <source>
        <strain evidence="11 12">PCC 6304</strain>
    </source>
</reference>
<dbReference type="PANTHER" id="PTHR43065:SF50">
    <property type="entry name" value="HISTIDINE KINASE"/>
    <property type="match status" value="1"/>
</dbReference>
<dbReference type="PROSITE" id="PS50109">
    <property type="entry name" value="HIS_KIN"/>
    <property type="match status" value="1"/>
</dbReference>
<dbReference type="OrthoDB" id="475249at2"/>
<feature type="transmembrane region" description="Helical" evidence="8">
    <location>
        <begin position="20"/>
        <end position="45"/>
    </location>
</feature>
<accession>K9TG60</accession>
<proteinExistence type="predicted"/>
<dbReference type="Gene3D" id="6.10.340.10">
    <property type="match status" value="1"/>
</dbReference>
<comment type="catalytic activity">
    <reaction evidence="1">
        <text>ATP + protein L-histidine = ADP + protein N-phospho-L-histidine.</text>
        <dbReference type="EC" id="2.7.13.3"/>
    </reaction>
</comment>
<dbReference type="SUPFAM" id="SSF158472">
    <property type="entry name" value="HAMP domain-like"/>
    <property type="match status" value="1"/>
</dbReference>
<dbReference type="Gene3D" id="3.30.565.10">
    <property type="entry name" value="Histidine kinase-like ATPase, C-terminal domain"/>
    <property type="match status" value="1"/>
</dbReference>
<keyword evidence="5" id="KW-0808">Transferase</keyword>
<dbReference type="InterPro" id="IPR003661">
    <property type="entry name" value="HisK_dim/P_dom"/>
</dbReference>
<dbReference type="InterPro" id="IPR036097">
    <property type="entry name" value="HisK_dim/P_sf"/>
</dbReference>
<keyword evidence="12" id="KW-1185">Reference proteome</keyword>
<dbReference type="AlphaFoldDB" id="K9TG60"/>
<dbReference type="Gene3D" id="1.10.287.130">
    <property type="match status" value="1"/>
</dbReference>
<dbReference type="EC" id="2.7.13.3" evidence="3"/>
<dbReference type="GO" id="GO:0016020">
    <property type="term" value="C:membrane"/>
    <property type="evidence" value="ECO:0007669"/>
    <property type="project" value="UniProtKB-SubCell"/>
</dbReference>
<dbReference type="InterPro" id="IPR005467">
    <property type="entry name" value="His_kinase_dom"/>
</dbReference>
<evidence type="ECO:0000313" key="12">
    <source>
        <dbReference type="Proteomes" id="UP000010367"/>
    </source>
</evidence>
<dbReference type="Pfam" id="PF02518">
    <property type="entry name" value="HATPase_c"/>
    <property type="match status" value="1"/>
</dbReference>
<dbReference type="SUPFAM" id="SSF47384">
    <property type="entry name" value="Homodimeric domain of signal transducing histidine kinase"/>
    <property type="match status" value="1"/>
</dbReference>
<name>K9TG60_9CYAN</name>
<evidence type="ECO:0000259" key="10">
    <source>
        <dbReference type="PROSITE" id="PS50885"/>
    </source>
</evidence>
<dbReference type="InterPro" id="IPR003660">
    <property type="entry name" value="HAMP_dom"/>
</dbReference>
<feature type="domain" description="Histidine kinase" evidence="9">
    <location>
        <begin position="401"/>
        <end position="659"/>
    </location>
</feature>
<protein>
    <recommendedName>
        <fullName evidence="3">histidine kinase</fullName>
        <ecNumber evidence="3">2.7.13.3</ecNumber>
    </recommendedName>
</protein>
<dbReference type="SUPFAM" id="SSF55874">
    <property type="entry name" value="ATPase domain of HSP90 chaperone/DNA topoisomerase II/histidine kinase"/>
    <property type="match status" value="1"/>
</dbReference>
<evidence type="ECO:0000256" key="5">
    <source>
        <dbReference type="ARBA" id="ARBA00022679"/>
    </source>
</evidence>
<evidence type="ECO:0000256" key="4">
    <source>
        <dbReference type="ARBA" id="ARBA00022553"/>
    </source>
</evidence>
<dbReference type="InterPro" id="IPR036890">
    <property type="entry name" value="HATPase_C_sf"/>
</dbReference>
<dbReference type="PROSITE" id="PS50885">
    <property type="entry name" value="HAMP"/>
    <property type="match status" value="1"/>
</dbReference>
<keyword evidence="7" id="KW-0902">Two-component regulatory system</keyword>
<evidence type="ECO:0000259" key="9">
    <source>
        <dbReference type="PROSITE" id="PS50109"/>
    </source>
</evidence>
<dbReference type="SMART" id="SM00387">
    <property type="entry name" value="HATPase_c"/>
    <property type="match status" value="1"/>
</dbReference>
<evidence type="ECO:0000256" key="1">
    <source>
        <dbReference type="ARBA" id="ARBA00000085"/>
    </source>
</evidence>
<evidence type="ECO:0000256" key="3">
    <source>
        <dbReference type="ARBA" id="ARBA00012438"/>
    </source>
</evidence>
<dbReference type="PANTHER" id="PTHR43065">
    <property type="entry name" value="SENSOR HISTIDINE KINASE"/>
    <property type="match status" value="1"/>
</dbReference>
<evidence type="ECO:0000256" key="8">
    <source>
        <dbReference type="SAM" id="Phobius"/>
    </source>
</evidence>
<dbReference type="CDD" id="cd06225">
    <property type="entry name" value="HAMP"/>
    <property type="match status" value="1"/>
</dbReference>
<dbReference type="GO" id="GO:0000155">
    <property type="term" value="F:phosphorelay sensor kinase activity"/>
    <property type="evidence" value="ECO:0007669"/>
    <property type="project" value="InterPro"/>
</dbReference>
<dbReference type="EMBL" id="CP003607">
    <property type="protein sequence ID" value="AFY81540.1"/>
    <property type="molecule type" value="Genomic_DNA"/>
</dbReference>
<dbReference type="KEGG" id="oac:Oscil6304_1867"/>
<dbReference type="HOGENOM" id="CLU_000445_114_39_3"/>
<keyword evidence="8" id="KW-1133">Transmembrane helix</keyword>
<dbReference type="Pfam" id="PF00672">
    <property type="entry name" value="HAMP"/>
    <property type="match status" value="1"/>
</dbReference>
<organism evidence="11 12">
    <name type="scientific">Oscillatoria acuminata PCC 6304</name>
    <dbReference type="NCBI Taxonomy" id="56110"/>
    <lineage>
        <taxon>Bacteria</taxon>
        <taxon>Bacillati</taxon>
        <taxon>Cyanobacteriota</taxon>
        <taxon>Cyanophyceae</taxon>
        <taxon>Oscillatoriophycideae</taxon>
        <taxon>Oscillatoriales</taxon>
        <taxon>Oscillatoriaceae</taxon>
        <taxon>Oscillatoria</taxon>
    </lineage>
</organism>
<dbReference type="InterPro" id="IPR003594">
    <property type="entry name" value="HATPase_dom"/>
</dbReference>
<dbReference type="SMART" id="SM00304">
    <property type="entry name" value="HAMP"/>
    <property type="match status" value="1"/>
</dbReference>